<accession>A0A562VLW2</accession>
<dbReference type="Gene3D" id="3.40.50.2000">
    <property type="entry name" value="Glycogen Phosphorylase B"/>
    <property type="match status" value="1"/>
</dbReference>
<keyword evidence="2" id="KW-0808">Transferase</keyword>
<evidence type="ECO:0000313" key="2">
    <source>
        <dbReference type="EMBL" id="TWJ18878.1"/>
    </source>
</evidence>
<dbReference type="Gene3D" id="1.25.40.10">
    <property type="entry name" value="Tetratricopeptide repeat domain"/>
    <property type="match status" value="2"/>
</dbReference>
<dbReference type="GO" id="GO:0016757">
    <property type="term" value="F:glycosyltransferase activity"/>
    <property type="evidence" value="ECO:0007669"/>
    <property type="project" value="InterPro"/>
</dbReference>
<dbReference type="Pfam" id="PF13424">
    <property type="entry name" value="TPR_12"/>
    <property type="match status" value="1"/>
</dbReference>
<dbReference type="PANTHER" id="PTHR44998">
    <property type="match status" value="1"/>
</dbReference>
<dbReference type="RefSeq" id="WP_145022906.1">
    <property type="nucleotide sequence ID" value="NZ_VLLN01000013.1"/>
</dbReference>
<dbReference type="SUPFAM" id="SSF48452">
    <property type="entry name" value="TPR-like"/>
    <property type="match status" value="1"/>
</dbReference>
<dbReference type="InterPro" id="IPR019734">
    <property type="entry name" value="TPR_rpt"/>
</dbReference>
<dbReference type="Proteomes" id="UP000319449">
    <property type="component" value="Unassembled WGS sequence"/>
</dbReference>
<dbReference type="PANTHER" id="PTHR44998:SF1">
    <property type="entry name" value="UDP-N-ACETYLGLUCOSAMINE--PEPTIDE N-ACETYLGLUCOSAMINYLTRANSFERASE 110 KDA SUBUNIT"/>
    <property type="match status" value="1"/>
</dbReference>
<dbReference type="Pfam" id="PF13432">
    <property type="entry name" value="TPR_16"/>
    <property type="match status" value="1"/>
</dbReference>
<dbReference type="AlphaFoldDB" id="A0A562VLW2"/>
<dbReference type="PROSITE" id="PS50005">
    <property type="entry name" value="TPR"/>
    <property type="match status" value="4"/>
</dbReference>
<dbReference type="InterPro" id="IPR011990">
    <property type="entry name" value="TPR-like_helical_dom_sf"/>
</dbReference>
<comment type="caution">
    <text evidence="2">The sequence shown here is derived from an EMBL/GenBank/DDBJ whole genome shotgun (WGS) entry which is preliminary data.</text>
</comment>
<dbReference type="GO" id="GO:0006493">
    <property type="term" value="P:protein O-linked glycosylation"/>
    <property type="evidence" value="ECO:0007669"/>
    <property type="project" value="TreeGrafter"/>
</dbReference>
<feature type="repeat" description="TPR" evidence="1">
    <location>
        <begin position="39"/>
        <end position="72"/>
    </location>
</feature>
<evidence type="ECO:0000256" key="1">
    <source>
        <dbReference type="PROSITE-ProRule" id="PRU00339"/>
    </source>
</evidence>
<feature type="repeat" description="TPR" evidence="1">
    <location>
        <begin position="5"/>
        <end position="38"/>
    </location>
</feature>
<keyword evidence="1" id="KW-0802">TPR repeat</keyword>
<dbReference type="OrthoDB" id="9814129at2"/>
<organism evidence="2 3">
    <name type="scientific">Geobacter argillaceus</name>
    <dbReference type="NCBI Taxonomy" id="345631"/>
    <lineage>
        <taxon>Bacteria</taxon>
        <taxon>Pseudomonadati</taxon>
        <taxon>Thermodesulfobacteriota</taxon>
        <taxon>Desulfuromonadia</taxon>
        <taxon>Geobacterales</taxon>
        <taxon>Geobacteraceae</taxon>
        <taxon>Geobacter</taxon>
    </lineage>
</organism>
<dbReference type="EMBL" id="VLLN01000013">
    <property type="protein sequence ID" value="TWJ18878.1"/>
    <property type="molecule type" value="Genomic_DNA"/>
</dbReference>
<dbReference type="SUPFAM" id="SSF53756">
    <property type="entry name" value="UDP-Glycosyltransferase/glycogen phosphorylase"/>
    <property type="match status" value="1"/>
</dbReference>
<evidence type="ECO:0000313" key="3">
    <source>
        <dbReference type="Proteomes" id="UP000319449"/>
    </source>
</evidence>
<reference evidence="2 3" key="1">
    <citation type="submission" date="2019-07" db="EMBL/GenBank/DDBJ databases">
        <title>Genomic Encyclopedia of Archaeal and Bacterial Type Strains, Phase II (KMG-II): from individual species to whole genera.</title>
        <authorList>
            <person name="Goeker M."/>
        </authorList>
    </citation>
    <scope>NUCLEOTIDE SEQUENCE [LARGE SCALE GENOMIC DNA]</scope>
    <source>
        <strain evidence="2 3">ATCC BAA-1139</strain>
    </source>
</reference>
<name>A0A562VLW2_9BACT</name>
<keyword evidence="3" id="KW-1185">Reference proteome</keyword>
<gene>
    <name evidence="2" type="ORF">JN12_02329</name>
</gene>
<feature type="repeat" description="TPR" evidence="1">
    <location>
        <begin position="107"/>
        <end position="140"/>
    </location>
</feature>
<sequence>MINPAKQELSEGIRLHLEGNLPEALACYSRALNCSPDNPEILLPIGAVLHDLDRYDEALAVYQRIMDLLPASAALYHNRGNTLLALDRFEEAIDSYARALALMPEDAEALVTMGTAFEQLGRYDAAMKCYEEALKRVPACAEAHWNLALALLRRGEYLRGWEEFGWRWQKKGYPTRWREFPAQMWDGRPLHGRTILIHAEQAFGDTIQFARYLPLVALRGGTVIVECPQPLAPLLETIQGVTQVVTAGTPLPHADFHLPLMSLPQLFATTPETIPDQTPYLFPPQERLHRWQARIGSDQRPRIGFVWAGRKSPDPHRSCRLSDLVPLANSANASIYSLQVGEGADQAANPPAGMDLIDLTGNISDFADTAALIAQLDLVISIDTAVAHLAAAMGKRTFILLPFAPDWRWMLGRNDSPWYPTVRLFRQTEPGDWQGVIGRVMEELKNVPAKGKIDGVETLES</sequence>
<feature type="repeat" description="TPR" evidence="1">
    <location>
        <begin position="73"/>
        <end position="106"/>
    </location>
</feature>
<dbReference type="PROSITE" id="PS50293">
    <property type="entry name" value="TPR_REGION"/>
    <property type="match status" value="2"/>
</dbReference>
<protein>
    <submittedName>
        <fullName evidence="2">Glycosyl transferase family 9 (Putative heptosyltransferase)</fullName>
    </submittedName>
</protein>
<dbReference type="InterPro" id="IPR002201">
    <property type="entry name" value="Glyco_trans_9"/>
</dbReference>
<proteinExistence type="predicted"/>
<dbReference type="SMART" id="SM00028">
    <property type="entry name" value="TPR"/>
    <property type="match status" value="4"/>
</dbReference>
<dbReference type="Pfam" id="PF01075">
    <property type="entry name" value="Glyco_transf_9"/>
    <property type="match status" value="1"/>
</dbReference>